<reference evidence="1 2" key="1">
    <citation type="submission" date="2006-02" db="EMBL/GenBank/DDBJ databases">
        <authorList>
            <person name="Murray A."/>
            <person name="Staley J."/>
            <person name="Ferriera S."/>
            <person name="Johnson J."/>
            <person name="Kravitz S."/>
            <person name="Halpern A."/>
            <person name="Remington K."/>
            <person name="Beeson K."/>
            <person name="Tran B."/>
            <person name="Rogers Y.-H."/>
            <person name="Friedman R."/>
            <person name="Venter J.C."/>
        </authorList>
    </citation>
    <scope>NUCLEOTIDE SEQUENCE [LARGE SCALE GENOMIC DNA]</scope>
    <source>
        <strain evidence="1 2">23-P</strain>
    </source>
</reference>
<keyword evidence="2" id="KW-1185">Reference proteome</keyword>
<dbReference type="STRING" id="313594.PI23P_01205"/>
<evidence type="ECO:0008006" key="3">
    <source>
        <dbReference type="Google" id="ProtNLM"/>
    </source>
</evidence>
<sequence length="284" mass="32645">MNKKLFLTIALVYPLLIFSKINKSDQYHKNLYKRAPHIYTLPFHGNLITTNYLSPNSSLKHLFPLKKIAAAVVEIAVRYFIVTTASINHTLTEAETIKKAISSTIPLALIGLFILSYKKIRGRNRKNEQTELQKKGILKLKVVELQKEKETSKYYKGCLEELKTAFIQTTAQLLILKKQMNSFNGQEEIAALRASVILKHKDWLTFKLLFDKSYPNFTNQLVAKNKYLTTAEIRFMMLQKINLSNQDMARSQSVGNNAVHKTNSRIRQKLLCTNEELNALIKIL</sequence>
<dbReference type="OrthoDB" id="9778366at2"/>
<accession>A4C2H8</accession>
<name>A4C2H8_9FLAO</name>
<evidence type="ECO:0000313" key="2">
    <source>
        <dbReference type="Proteomes" id="UP000003053"/>
    </source>
</evidence>
<dbReference type="RefSeq" id="WP_004568860.1">
    <property type="nucleotide sequence ID" value="NZ_CH724148.1"/>
</dbReference>
<dbReference type="AlphaFoldDB" id="A4C2H8"/>
<evidence type="ECO:0000313" key="1">
    <source>
        <dbReference type="EMBL" id="EAR11779.1"/>
    </source>
</evidence>
<dbReference type="Proteomes" id="UP000003053">
    <property type="component" value="Unassembled WGS sequence"/>
</dbReference>
<dbReference type="eggNOG" id="COG2771">
    <property type="taxonomic scope" value="Bacteria"/>
</dbReference>
<protein>
    <recommendedName>
        <fullName evidence="3">HTH luxR-type domain-containing protein</fullName>
    </recommendedName>
</protein>
<gene>
    <name evidence="1" type="ORF">PI23P_01205</name>
</gene>
<dbReference type="HOGENOM" id="CLU_979538_0_0_10"/>
<proteinExistence type="predicted"/>
<dbReference type="EMBL" id="AAOG01000004">
    <property type="protein sequence ID" value="EAR11779.1"/>
    <property type="molecule type" value="Genomic_DNA"/>
</dbReference>
<organism evidence="1 2">
    <name type="scientific">Polaribacter irgensii 23-P</name>
    <dbReference type="NCBI Taxonomy" id="313594"/>
    <lineage>
        <taxon>Bacteria</taxon>
        <taxon>Pseudomonadati</taxon>
        <taxon>Bacteroidota</taxon>
        <taxon>Flavobacteriia</taxon>
        <taxon>Flavobacteriales</taxon>
        <taxon>Flavobacteriaceae</taxon>
    </lineage>
</organism>
<comment type="caution">
    <text evidence="1">The sequence shown here is derived from an EMBL/GenBank/DDBJ whole genome shotgun (WGS) entry which is preliminary data.</text>
</comment>